<name>A0A9W6PDV3_9ACTN</name>
<accession>A0A9W6PDV3</accession>
<evidence type="ECO:0000313" key="3">
    <source>
        <dbReference type="Proteomes" id="UP001165143"/>
    </source>
</evidence>
<proteinExistence type="predicted"/>
<comment type="caution">
    <text evidence="2">The sequence shown here is derived from an EMBL/GenBank/DDBJ whole genome shotgun (WGS) entry which is preliminary data.</text>
</comment>
<reference evidence="2" key="1">
    <citation type="submission" date="2023-02" db="EMBL/GenBank/DDBJ databases">
        <title>Kitasatospora phosalacinea NBRC 14362.</title>
        <authorList>
            <person name="Ichikawa N."/>
            <person name="Sato H."/>
            <person name="Tonouchi N."/>
        </authorList>
    </citation>
    <scope>NUCLEOTIDE SEQUENCE</scope>
    <source>
        <strain evidence="2">NBRC 14362</strain>
    </source>
</reference>
<dbReference type="AlphaFoldDB" id="A0A9W6PDV3"/>
<feature type="compositionally biased region" description="Basic and acidic residues" evidence="1">
    <location>
        <begin position="288"/>
        <end position="311"/>
    </location>
</feature>
<organism evidence="2 3">
    <name type="scientific">Kitasatospora phosalacinea</name>
    <dbReference type="NCBI Taxonomy" id="2065"/>
    <lineage>
        <taxon>Bacteria</taxon>
        <taxon>Bacillati</taxon>
        <taxon>Actinomycetota</taxon>
        <taxon>Actinomycetes</taxon>
        <taxon>Kitasatosporales</taxon>
        <taxon>Streptomycetaceae</taxon>
        <taxon>Kitasatospora</taxon>
    </lineage>
</organism>
<dbReference type="EMBL" id="BSRX01000005">
    <property type="protein sequence ID" value="GLW53117.1"/>
    <property type="molecule type" value="Genomic_DNA"/>
</dbReference>
<sequence>MSGFLTGPVRAGAGGLVRTGRPTVPGPRARWLRPEVLLLGCGLILLPWSVLLASLPGGPPWAVLDLAESAALSAAAVQLRRGRRPFGPAVLAGVLLVTDAGCDVATATGRSELLVALLMAVCAELPLAAVCWSVAFLADGRGPASAAGRWRRFRPLRERAATPAPVGELPIGFPTEGVSVQNVHLTERSAQGAVPGPPASRSYAGVSSRLLIAAASAGPGCPADAGKFCPGPGPSAAPGVGGCGRPTRAPGAVLATRPRPRTGARAALPRPGRSHPVPSAGARAAASARRDPGVRRQPSPERQNRYGEGARDSPAGGGPVRVAALRPGTERPEGTVRGAEVPDVPPRA</sequence>
<dbReference type="Proteomes" id="UP001165143">
    <property type="component" value="Unassembled WGS sequence"/>
</dbReference>
<evidence type="ECO:0000256" key="1">
    <source>
        <dbReference type="SAM" id="MobiDB-lite"/>
    </source>
</evidence>
<evidence type="ECO:0000313" key="2">
    <source>
        <dbReference type="EMBL" id="GLW53117.1"/>
    </source>
</evidence>
<protein>
    <submittedName>
        <fullName evidence="2">Uncharacterized protein</fullName>
    </submittedName>
</protein>
<feature type="region of interest" description="Disordered" evidence="1">
    <location>
        <begin position="237"/>
        <end position="348"/>
    </location>
</feature>
<feature type="compositionally biased region" description="Low complexity" evidence="1">
    <location>
        <begin position="254"/>
        <end position="271"/>
    </location>
</feature>
<gene>
    <name evidence="2" type="ORF">Kpho01_11280</name>
</gene>